<evidence type="ECO:0000313" key="2">
    <source>
        <dbReference type="Proteomes" id="UP000284657"/>
    </source>
</evidence>
<sequence length="253" mass="27979">MATPATATSTVTSIYRNWVGTWSLPTDTSCYREAYIMDTCPSNYDRNELTNTCWTECPLEFPVECSMECVRQNSDCALEVTSKVSAVALAVVSVATVGIFAEFHQLGKKLTRAAKCADTLLTVIRGVIRYVRNVKTEDPQTPQAKLLLMLYQTNNVVTDIPIAIYTCMGKAVPSPLRVSQVVLATSQWMLLQILTYEDDLISSVDRFKAFMKGANFTEAAEEITKGEISNLKTAMESTSSCGADMKSLTDRTW</sequence>
<proteinExistence type="predicted"/>
<dbReference type="EMBL" id="MBAD02000905">
    <property type="protein sequence ID" value="RLN61376.1"/>
    <property type="molecule type" value="Genomic_DNA"/>
</dbReference>
<accession>A0A3R7JJ77</accession>
<feature type="non-terminal residue" evidence="1">
    <location>
        <position position="253"/>
    </location>
</feature>
<comment type="caution">
    <text evidence="1">The sequence shown here is derived from an EMBL/GenBank/DDBJ whole genome shotgun (WGS) entry which is preliminary data.</text>
</comment>
<name>A0A3R7JJ77_9STRA</name>
<protein>
    <submittedName>
        <fullName evidence="1">Uncharacterized protein</fullName>
    </submittedName>
</protein>
<dbReference type="AlphaFoldDB" id="A0A3R7JJ77"/>
<dbReference type="Proteomes" id="UP000284657">
    <property type="component" value="Unassembled WGS sequence"/>
</dbReference>
<evidence type="ECO:0000313" key="1">
    <source>
        <dbReference type="EMBL" id="RLN61376.1"/>
    </source>
</evidence>
<organism evidence="1 2">
    <name type="scientific">Phytophthora kernoviae</name>
    <dbReference type="NCBI Taxonomy" id="325452"/>
    <lineage>
        <taxon>Eukaryota</taxon>
        <taxon>Sar</taxon>
        <taxon>Stramenopiles</taxon>
        <taxon>Oomycota</taxon>
        <taxon>Peronosporomycetes</taxon>
        <taxon>Peronosporales</taxon>
        <taxon>Peronosporaceae</taxon>
        <taxon>Phytophthora</taxon>
    </lineage>
</organism>
<reference evidence="1 2" key="1">
    <citation type="submission" date="2018-07" db="EMBL/GenBank/DDBJ databases">
        <title>Genome sequencing of oomycete isolates from Chile give support for New Zealand origin for Phytophthora kernoviae and make available the first Nothophytophthora sp. genome.</title>
        <authorList>
            <person name="Studholme D.J."/>
            <person name="Sanfuentes E."/>
            <person name="Panda P."/>
            <person name="Hill R."/>
            <person name="Sambles C."/>
            <person name="Grant M."/>
            <person name="Williams N.M."/>
            <person name="Mcdougal R.L."/>
        </authorList>
    </citation>
    <scope>NUCLEOTIDE SEQUENCE [LARGE SCALE GENOMIC DNA]</scope>
    <source>
        <strain evidence="1">Chile7</strain>
    </source>
</reference>
<gene>
    <name evidence="1" type="ORF">BBJ29_009879</name>
</gene>